<evidence type="ECO:0000313" key="1">
    <source>
        <dbReference type="EMBL" id="KAK8872074.1"/>
    </source>
</evidence>
<comment type="caution">
    <text evidence="1">The sequence shown here is derived from an EMBL/GenBank/DDBJ whole genome shotgun (WGS) entry which is preliminary data.</text>
</comment>
<protein>
    <submittedName>
        <fullName evidence="1">Uncharacterized protein</fullName>
    </submittedName>
</protein>
<dbReference type="Proteomes" id="UP001470230">
    <property type="component" value="Unassembled WGS sequence"/>
</dbReference>
<name>A0ABR2J2H1_9EUKA</name>
<evidence type="ECO:0000313" key="2">
    <source>
        <dbReference type="Proteomes" id="UP001470230"/>
    </source>
</evidence>
<reference evidence="1 2" key="1">
    <citation type="submission" date="2024-04" db="EMBL/GenBank/DDBJ databases">
        <title>Tritrichomonas musculus Genome.</title>
        <authorList>
            <person name="Alves-Ferreira E."/>
            <person name="Grigg M."/>
            <person name="Lorenzi H."/>
            <person name="Galac M."/>
        </authorList>
    </citation>
    <scope>NUCLEOTIDE SEQUENCE [LARGE SCALE GENOMIC DNA]</scope>
    <source>
        <strain evidence="1 2">EAF2021</strain>
    </source>
</reference>
<gene>
    <name evidence="1" type="ORF">M9Y10_007832</name>
</gene>
<dbReference type="EMBL" id="JAPFFF010000013">
    <property type="protein sequence ID" value="KAK8872074.1"/>
    <property type="molecule type" value="Genomic_DNA"/>
</dbReference>
<keyword evidence="2" id="KW-1185">Reference proteome</keyword>
<sequence length="319" mass="37043">MFLYYFPGEFPFISGTLEPVYFGFSAKNKKIFVILMRHISTNILNSHIHELCNISSESQKLLLSPLYDSTELQKIIRLTHPDLLLRVFASVTNFPPFITSLDKIIGNNCIRGIDVVTFCSSLSTLFKCCLQSSCPDNQVFEHTFQLCNYFISTIRDPPERLPMVEIDADNESKENEVFSDFILGPSFYFWRENLEEKYENVDFKIPSFDDLFKKGVFKPVHPFLLRTATFCSIVKGKNHEYLFLTQSLLKNNENQKKVCVLNPMNGMTEIVEIDSFVKSQQIETFDYDISNEISQIIMFNLCQSKTMMNSFERSEQRIT</sequence>
<proteinExistence type="predicted"/>
<accession>A0ABR2J2H1</accession>
<organism evidence="1 2">
    <name type="scientific">Tritrichomonas musculus</name>
    <dbReference type="NCBI Taxonomy" id="1915356"/>
    <lineage>
        <taxon>Eukaryota</taxon>
        <taxon>Metamonada</taxon>
        <taxon>Parabasalia</taxon>
        <taxon>Tritrichomonadida</taxon>
        <taxon>Tritrichomonadidae</taxon>
        <taxon>Tritrichomonas</taxon>
    </lineage>
</organism>